<accession>A0ABN9D0I2</accession>
<organism evidence="1 2">
    <name type="scientific">Staurois parvus</name>
    <dbReference type="NCBI Taxonomy" id="386267"/>
    <lineage>
        <taxon>Eukaryota</taxon>
        <taxon>Metazoa</taxon>
        <taxon>Chordata</taxon>
        <taxon>Craniata</taxon>
        <taxon>Vertebrata</taxon>
        <taxon>Euteleostomi</taxon>
        <taxon>Amphibia</taxon>
        <taxon>Batrachia</taxon>
        <taxon>Anura</taxon>
        <taxon>Neobatrachia</taxon>
        <taxon>Ranoidea</taxon>
        <taxon>Ranidae</taxon>
        <taxon>Staurois</taxon>
    </lineage>
</organism>
<name>A0ABN9D0I2_9NEOB</name>
<reference evidence="1" key="1">
    <citation type="submission" date="2023-05" db="EMBL/GenBank/DDBJ databases">
        <authorList>
            <person name="Stuckert A."/>
        </authorList>
    </citation>
    <scope>NUCLEOTIDE SEQUENCE</scope>
</reference>
<dbReference type="Proteomes" id="UP001162483">
    <property type="component" value="Unassembled WGS sequence"/>
</dbReference>
<keyword evidence="2" id="KW-1185">Reference proteome</keyword>
<evidence type="ECO:0000313" key="2">
    <source>
        <dbReference type="Proteomes" id="UP001162483"/>
    </source>
</evidence>
<evidence type="ECO:0000313" key="1">
    <source>
        <dbReference type="EMBL" id="CAI9566024.1"/>
    </source>
</evidence>
<protein>
    <recommendedName>
        <fullName evidence="3">Secreted protein</fullName>
    </recommendedName>
</protein>
<feature type="non-terminal residue" evidence="1">
    <location>
        <position position="71"/>
    </location>
</feature>
<gene>
    <name evidence="1" type="ORF">SPARVUS_LOCUS6268421</name>
</gene>
<proteinExistence type="predicted"/>
<comment type="caution">
    <text evidence="1">The sequence shown here is derived from an EMBL/GenBank/DDBJ whole genome shotgun (WGS) entry which is preliminary data.</text>
</comment>
<evidence type="ECO:0008006" key="3">
    <source>
        <dbReference type="Google" id="ProtNLM"/>
    </source>
</evidence>
<dbReference type="EMBL" id="CATNWA010013952">
    <property type="protein sequence ID" value="CAI9566024.1"/>
    <property type="molecule type" value="Genomic_DNA"/>
</dbReference>
<sequence length="71" mass="8150">MCHFRVSSHCCQVQKCVSWVSCTASHCCWTSSPDSAMCHFQVSLHCVWWVPFCDRVLLLCLPLLLPSDRHP</sequence>